<accession>A0A9Y2I8A6</accession>
<dbReference type="Pfam" id="PF01368">
    <property type="entry name" value="DHH"/>
    <property type="match status" value="1"/>
</dbReference>
<dbReference type="InterPro" id="IPR051319">
    <property type="entry name" value="Oligoribo/pAp-PDE_c-di-AMP_PDE"/>
</dbReference>
<dbReference type="InterPro" id="IPR001667">
    <property type="entry name" value="DDH_dom"/>
</dbReference>
<dbReference type="Proteomes" id="UP001236014">
    <property type="component" value="Chromosome"/>
</dbReference>
<protein>
    <submittedName>
        <fullName evidence="3">Bifunctional oligoribonuclease/PAP phosphatase NrnA</fullName>
        <ecNumber evidence="3">3.1.3.7</ecNumber>
    </submittedName>
</protein>
<dbReference type="Pfam" id="PF02272">
    <property type="entry name" value="DHHA1"/>
    <property type="match status" value="1"/>
</dbReference>
<dbReference type="Gene3D" id="3.90.1640.10">
    <property type="entry name" value="inorganic pyrophosphatase (n-terminal core)"/>
    <property type="match status" value="1"/>
</dbReference>
<name>A0A9Y2I8A6_9PSEU</name>
<dbReference type="KEGG" id="acab:QRX50_25155"/>
<dbReference type="AlphaFoldDB" id="A0A9Y2I8A6"/>
<dbReference type="InterPro" id="IPR003156">
    <property type="entry name" value="DHHA1_dom"/>
</dbReference>
<feature type="domain" description="DDH" evidence="1">
    <location>
        <begin position="22"/>
        <end position="168"/>
    </location>
</feature>
<dbReference type="GO" id="GO:0003676">
    <property type="term" value="F:nucleic acid binding"/>
    <property type="evidence" value="ECO:0007669"/>
    <property type="project" value="InterPro"/>
</dbReference>
<feature type="domain" description="DHHA1" evidence="2">
    <location>
        <begin position="244"/>
        <end position="329"/>
    </location>
</feature>
<sequence>MTATLAQDIEAAAALLAGATDVTLLGHVRPDADALGSALALGHVLRRRGARVRVSFGEPDEAPETLTWLDVDGLLTKPGDLPASEQLLVALDTPVPARLGRLAGRVDAVRAAGGAVLVVDHHATNAFYGTHHVVDEATEATAVLVTQIIEAMGVELDEPAARCLYAGIVTDTSGFRRARPETHRIAARLLEAGVDPTEVARRIVDDHPFAWLPMLSAVLSEAELEPEAAQGFGFVHAVVRSAVAASVRPEEVESVIDVVRATREAGVAGVLKEFAPASRGSVWTVSLRSAGRVDVSSVASEFGGGGHRMAAGCTMEGTSDDVLARLRDALGRAPLLGNRSA</sequence>
<proteinExistence type="predicted"/>
<evidence type="ECO:0000259" key="2">
    <source>
        <dbReference type="Pfam" id="PF02272"/>
    </source>
</evidence>
<dbReference type="RefSeq" id="WP_285965644.1">
    <property type="nucleotide sequence ID" value="NZ_CP127294.1"/>
</dbReference>
<keyword evidence="4" id="KW-1185">Reference proteome</keyword>
<organism evidence="3 4">
    <name type="scientific">Amycolatopsis carbonis</name>
    <dbReference type="NCBI Taxonomy" id="715471"/>
    <lineage>
        <taxon>Bacteria</taxon>
        <taxon>Bacillati</taxon>
        <taxon>Actinomycetota</taxon>
        <taxon>Actinomycetes</taxon>
        <taxon>Pseudonocardiales</taxon>
        <taxon>Pseudonocardiaceae</taxon>
        <taxon>Amycolatopsis</taxon>
    </lineage>
</organism>
<keyword evidence="3" id="KW-0378">Hydrolase</keyword>
<reference evidence="3 4" key="1">
    <citation type="submission" date="2023-06" db="EMBL/GenBank/DDBJ databases">
        <authorList>
            <person name="Oyuntsetseg B."/>
            <person name="Kim S.B."/>
        </authorList>
    </citation>
    <scope>NUCLEOTIDE SEQUENCE [LARGE SCALE GENOMIC DNA]</scope>
    <source>
        <strain evidence="3 4">2-15</strain>
    </source>
</reference>
<dbReference type="Gene3D" id="3.10.310.30">
    <property type="match status" value="1"/>
</dbReference>
<dbReference type="PANTHER" id="PTHR47618:SF1">
    <property type="entry name" value="BIFUNCTIONAL OLIGORIBONUCLEASE AND PAP PHOSPHATASE NRNA"/>
    <property type="match status" value="1"/>
</dbReference>
<dbReference type="PANTHER" id="PTHR47618">
    <property type="entry name" value="BIFUNCTIONAL OLIGORIBONUCLEASE AND PAP PHOSPHATASE NRNA"/>
    <property type="match status" value="1"/>
</dbReference>
<dbReference type="EC" id="3.1.3.7" evidence="3"/>
<dbReference type="InterPro" id="IPR038763">
    <property type="entry name" value="DHH_sf"/>
</dbReference>
<gene>
    <name evidence="3" type="ORF">QRX50_25155</name>
</gene>
<dbReference type="EMBL" id="CP127294">
    <property type="protein sequence ID" value="WIX74867.1"/>
    <property type="molecule type" value="Genomic_DNA"/>
</dbReference>
<dbReference type="SUPFAM" id="SSF64182">
    <property type="entry name" value="DHH phosphoesterases"/>
    <property type="match status" value="1"/>
</dbReference>
<evidence type="ECO:0000259" key="1">
    <source>
        <dbReference type="Pfam" id="PF01368"/>
    </source>
</evidence>
<evidence type="ECO:0000313" key="4">
    <source>
        <dbReference type="Proteomes" id="UP001236014"/>
    </source>
</evidence>
<evidence type="ECO:0000313" key="3">
    <source>
        <dbReference type="EMBL" id="WIX74867.1"/>
    </source>
</evidence>
<dbReference type="GO" id="GO:0008441">
    <property type="term" value="F:3'(2'),5'-bisphosphate nucleotidase activity"/>
    <property type="evidence" value="ECO:0007669"/>
    <property type="project" value="UniProtKB-EC"/>
</dbReference>